<comment type="similarity">
    <text evidence="8">Belongs to the binding-protein-dependent transport system permease family.</text>
</comment>
<dbReference type="InterPro" id="IPR051204">
    <property type="entry name" value="ABC_transp_perm/SBD"/>
</dbReference>
<evidence type="ECO:0000256" key="3">
    <source>
        <dbReference type="ARBA" id="ARBA00022692"/>
    </source>
</evidence>
<organism evidence="10 11">
    <name type="scientific">Enterococcus gallinarum</name>
    <dbReference type="NCBI Taxonomy" id="1353"/>
    <lineage>
        <taxon>Bacteria</taxon>
        <taxon>Bacillati</taxon>
        <taxon>Bacillota</taxon>
        <taxon>Bacilli</taxon>
        <taxon>Lactobacillales</taxon>
        <taxon>Enterococcaceae</taxon>
        <taxon>Enterococcus</taxon>
    </lineage>
</organism>
<dbReference type="PANTHER" id="PTHR30177:SF4">
    <property type="entry name" value="OSMOPROTECTANT IMPORT PERMEASE PROTEIN OSMW"/>
    <property type="match status" value="1"/>
</dbReference>
<evidence type="ECO:0000256" key="1">
    <source>
        <dbReference type="ARBA" id="ARBA00004141"/>
    </source>
</evidence>
<dbReference type="OrthoDB" id="9801163at2"/>
<accession>A0A376GW92</accession>
<keyword evidence="3 8" id="KW-0812">Transmembrane</keyword>
<evidence type="ECO:0000313" key="10">
    <source>
        <dbReference type="EMBL" id="STD82243.1"/>
    </source>
</evidence>
<evidence type="ECO:0000256" key="8">
    <source>
        <dbReference type="RuleBase" id="RU363032"/>
    </source>
</evidence>
<feature type="transmembrane region" description="Helical" evidence="8">
    <location>
        <begin position="20"/>
        <end position="44"/>
    </location>
</feature>
<feature type="transmembrane region" description="Helical" evidence="8">
    <location>
        <begin position="210"/>
        <end position="228"/>
    </location>
</feature>
<dbReference type="InterPro" id="IPR000515">
    <property type="entry name" value="MetI-like"/>
</dbReference>
<keyword evidence="2 8" id="KW-0813">Transport</keyword>
<dbReference type="CDD" id="cd13610">
    <property type="entry name" value="PBP2_ChoS"/>
    <property type="match status" value="1"/>
</dbReference>
<dbReference type="RefSeq" id="WP_060814907.1">
    <property type="nucleotide sequence ID" value="NZ_JBHULA010000026.1"/>
</dbReference>
<dbReference type="Pfam" id="PF04069">
    <property type="entry name" value="OpuAC"/>
    <property type="match status" value="1"/>
</dbReference>
<dbReference type="InterPro" id="IPR058089">
    <property type="entry name" value="EgtUBC_SBD"/>
</dbReference>
<evidence type="ECO:0000256" key="2">
    <source>
        <dbReference type="ARBA" id="ARBA00022448"/>
    </source>
</evidence>
<gene>
    <name evidence="10" type="primary">opuCC_1</name>
    <name evidence="10" type="ORF">NCTC12360_00664</name>
</gene>
<comment type="similarity">
    <text evidence="7">In the N-terminal section; belongs to the binding-protein-dependent transport system permease family.</text>
</comment>
<evidence type="ECO:0000256" key="4">
    <source>
        <dbReference type="ARBA" id="ARBA00022989"/>
    </source>
</evidence>
<dbReference type="GO" id="GO:0031460">
    <property type="term" value="P:glycine betaine transport"/>
    <property type="evidence" value="ECO:0007669"/>
    <property type="project" value="TreeGrafter"/>
</dbReference>
<dbReference type="Gene3D" id="3.40.190.10">
    <property type="entry name" value="Periplasmic binding protein-like II"/>
    <property type="match status" value="1"/>
</dbReference>
<sequence>MNEIIQTFSERKEELLQAIFQHLAISLSALILAILIAIPLAILLSQKKRMAEFVLQITSILQTIPSLALLGLLIPFVGIGTVPALIALVVYALLPIFQNTYIGLSEIDPSIEEAADAFGMSRLRKLFKVELPIAMPVIISGVRTALVLIIGTATLAALIGAGGLGTFILLGIDRNDPSLTLIGAVSSALLAILFSGLIRFLQNRSMKTTLISLGVIFLGIGGILFAQYNPISNKTVTIAGKLGSEPDILINMYQAVIEEEDPSLTVEIKPNFGKTSFLFSALENDQIDIYPEFTGTVLESLVKVPENTQIDGSPESTYQEATKLLSDQFNMRLLEPMTYENTYALAMRREQAEELGITKISELVAHESELRAGFTLEFIDREDGYRGIQKQYGLTFDSVQSMEPALRYQAIQSKDVDVIDAYSTDSEIKQYDLVVLEDDRQLFPPYQGAALMKDEFAADHPQVVKALEKLSGKITEDQMIDMNYQVNVEGKQPADVAREFLKKEKIIGEGN</sequence>
<dbReference type="Pfam" id="PF00528">
    <property type="entry name" value="BPD_transp_1"/>
    <property type="match status" value="1"/>
</dbReference>
<dbReference type="Gene3D" id="1.10.3720.10">
    <property type="entry name" value="MetI-like"/>
    <property type="match status" value="1"/>
</dbReference>
<dbReference type="EMBL" id="UFYW01000001">
    <property type="protein sequence ID" value="STD82243.1"/>
    <property type="molecule type" value="Genomic_DNA"/>
</dbReference>
<feature type="transmembrane region" description="Helical" evidence="8">
    <location>
        <begin position="145"/>
        <end position="172"/>
    </location>
</feature>
<dbReference type="FunFam" id="1.10.3720.10:FF:000001">
    <property type="entry name" value="Glycine betaine ABC transporter, permease"/>
    <property type="match status" value="1"/>
</dbReference>
<reference evidence="10 11" key="1">
    <citation type="submission" date="2018-06" db="EMBL/GenBank/DDBJ databases">
        <authorList>
            <consortium name="Pathogen Informatics"/>
            <person name="Doyle S."/>
        </authorList>
    </citation>
    <scope>NUCLEOTIDE SEQUENCE [LARGE SCALE GENOMIC DNA]</scope>
    <source>
        <strain evidence="10 11">NCTC12360</strain>
    </source>
</reference>
<evidence type="ECO:0000256" key="6">
    <source>
        <dbReference type="ARBA" id="ARBA00035642"/>
    </source>
</evidence>
<keyword evidence="11" id="KW-1185">Reference proteome</keyword>
<dbReference type="PROSITE" id="PS50928">
    <property type="entry name" value="ABC_TM1"/>
    <property type="match status" value="1"/>
</dbReference>
<comment type="subcellular location">
    <subcellularLocation>
        <location evidence="8">Cell membrane</location>
        <topology evidence="8">Multi-pass membrane protein</topology>
    </subcellularLocation>
    <subcellularLocation>
        <location evidence="1">Membrane</location>
        <topology evidence="1">Multi-pass membrane protein</topology>
    </subcellularLocation>
</comment>
<dbReference type="PANTHER" id="PTHR30177">
    <property type="entry name" value="GLYCINE BETAINE/L-PROLINE TRANSPORT SYSTEM PERMEASE PROTEIN PROW"/>
    <property type="match status" value="1"/>
</dbReference>
<dbReference type="CDD" id="cd06261">
    <property type="entry name" value="TM_PBP2"/>
    <property type="match status" value="1"/>
</dbReference>
<feature type="domain" description="ABC transmembrane type-1" evidence="9">
    <location>
        <begin position="19"/>
        <end position="202"/>
    </location>
</feature>
<dbReference type="Gene3D" id="3.40.190.120">
    <property type="entry name" value="Osmoprotection protein (prox), domain 2"/>
    <property type="match status" value="1"/>
</dbReference>
<feature type="transmembrane region" description="Helical" evidence="8">
    <location>
        <begin position="80"/>
        <end position="97"/>
    </location>
</feature>
<dbReference type="InterPro" id="IPR007210">
    <property type="entry name" value="ABC_Gly_betaine_transp_sub-bd"/>
</dbReference>
<evidence type="ECO:0000256" key="5">
    <source>
        <dbReference type="ARBA" id="ARBA00023136"/>
    </source>
</evidence>
<evidence type="ECO:0000256" key="7">
    <source>
        <dbReference type="ARBA" id="ARBA00035652"/>
    </source>
</evidence>
<name>A0A376GW92_ENTGA</name>
<evidence type="ECO:0000259" key="9">
    <source>
        <dbReference type="PROSITE" id="PS50928"/>
    </source>
</evidence>
<proteinExistence type="inferred from homology"/>
<comment type="similarity">
    <text evidence="6">In the C-terminal section; belongs to the OsmX family.</text>
</comment>
<feature type="transmembrane region" description="Helical" evidence="8">
    <location>
        <begin position="178"/>
        <end position="198"/>
    </location>
</feature>
<dbReference type="SUPFAM" id="SSF53850">
    <property type="entry name" value="Periplasmic binding protein-like II"/>
    <property type="match status" value="1"/>
</dbReference>
<dbReference type="AlphaFoldDB" id="A0A376GW92"/>
<keyword evidence="4 8" id="KW-1133">Transmembrane helix</keyword>
<dbReference type="GO" id="GO:0022857">
    <property type="term" value="F:transmembrane transporter activity"/>
    <property type="evidence" value="ECO:0007669"/>
    <property type="project" value="InterPro"/>
</dbReference>
<dbReference type="InterPro" id="IPR035906">
    <property type="entry name" value="MetI-like_sf"/>
</dbReference>
<evidence type="ECO:0000313" key="11">
    <source>
        <dbReference type="Proteomes" id="UP000254807"/>
    </source>
</evidence>
<dbReference type="Proteomes" id="UP000254807">
    <property type="component" value="Unassembled WGS sequence"/>
</dbReference>
<dbReference type="GO" id="GO:0043190">
    <property type="term" value="C:ATP-binding cassette (ABC) transporter complex"/>
    <property type="evidence" value="ECO:0007669"/>
    <property type="project" value="InterPro"/>
</dbReference>
<protein>
    <submittedName>
        <fullName evidence="10">Glycine betaine/carnitine/choline ABC transporter</fullName>
    </submittedName>
</protein>
<keyword evidence="5 8" id="KW-0472">Membrane</keyword>
<dbReference type="SUPFAM" id="SSF161098">
    <property type="entry name" value="MetI-like"/>
    <property type="match status" value="1"/>
</dbReference>